<keyword evidence="2" id="KW-0663">Pyridoxal phosphate</keyword>
<dbReference type="InterPro" id="IPR015421">
    <property type="entry name" value="PyrdxlP-dep_Trfase_major"/>
</dbReference>
<dbReference type="Gene3D" id="3.90.1150.10">
    <property type="entry name" value="Aspartate Aminotransferase, domain 1"/>
    <property type="match status" value="1"/>
</dbReference>
<dbReference type="InterPro" id="IPR004839">
    <property type="entry name" value="Aminotransferase_I/II_large"/>
</dbReference>
<dbReference type="PANTHER" id="PTHR46577:SF1">
    <property type="entry name" value="HTH-TYPE TRANSCRIPTIONAL REGULATORY PROTEIN GABR"/>
    <property type="match status" value="1"/>
</dbReference>
<dbReference type="SUPFAM" id="SSF53383">
    <property type="entry name" value="PLP-dependent transferases"/>
    <property type="match status" value="1"/>
</dbReference>
<evidence type="ECO:0000259" key="6">
    <source>
        <dbReference type="PROSITE" id="PS50949"/>
    </source>
</evidence>
<keyword evidence="5" id="KW-0804">Transcription</keyword>
<dbReference type="AlphaFoldDB" id="A0A1T4N976"/>
<dbReference type="PANTHER" id="PTHR46577">
    <property type="entry name" value="HTH-TYPE TRANSCRIPTIONAL REGULATORY PROTEIN GABR"/>
    <property type="match status" value="1"/>
</dbReference>
<evidence type="ECO:0000256" key="4">
    <source>
        <dbReference type="ARBA" id="ARBA00023125"/>
    </source>
</evidence>
<dbReference type="CDD" id="cd00609">
    <property type="entry name" value="AAT_like"/>
    <property type="match status" value="1"/>
</dbReference>
<dbReference type="EMBL" id="FUWX01000010">
    <property type="protein sequence ID" value="SJZ75617.1"/>
    <property type="molecule type" value="Genomic_DNA"/>
</dbReference>
<dbReference type="InterPro" id="IPR036390">
    <property type="entry name" value="WH_DNA-bd_sf"/>
</dbReference>
<dbReference type="InterPro" id="IPR015424">
    <property type="entry name" value="PyrdxlP-dep_Trfase"/>
</dbReference>
<dbReference type="InterPro" id="IPR036388">
    <property type="entry name" value="WH-like_DNA-bd_sf"/>
</dbReference>
<dbReference type="InterPro" id="IPR051446">
    <property type="entry name" value="HTH_trans_reg/aminotransferase"/>
</dbReference>
<accession>A0A1T4N976</accession>
<dbReference type="PROSITE" id="PS50949">
    <property type="entry name" value="HTH_GNTR"/>
    <property type="match status" value="1"/>
</dbReference>
<dbReference type="SUPFAM" id="SSF46785">
    <property type="entry name" value="Winged helix' DNA-binding domain"/>
    <property type="match status" value="1"/>
</dbReference>
<dbReference type="STRING" id="180163.SAMN02745174_01464"/>
<dbReference type="GO" id="GO:0003677">
    <property type="term" value="F:DNA binding"/>
    <property type="evidence" value="ECO:0007669"/>
    <property type="project" value="UniProtKB-KW"/>
</dbReference>
<keyword evidence="7" id="KW-0032">Aminotransferase</keyword>
<dbReference type="GO" id="GO:0003700">
    <property type="term" value="F:DNA-binding transcription factor activity"/>
    <property type="evidence" value="ECO:0007669"/>
    <property type="project" value="InterPro"/>
</dbReference>
<dbReference type="SMART" id="SM00345">
    <property type="entry name" value="HTH_GNTR"/>
    <property type="match status" value="1"/>
</dbReference>
<dbReference type="GO" id="GO:0030170">
    <property type="term" value="F:pyridoxal phosphate binding"/>
    <property type="evidence" value="ECO:0007669"/>
    <property type="project" value="InterPro"/>
</dbReference>
<reference evidence="7 8" key="1">
    <citation type="submission" date="2017-02" db="EMBL/GenBank/DDBJ databases">
        <authorList>
            <person name="Peterson S.W."/>
        </authorList>
    </citation>
    <scope>NUCLEOTIDE SEQUENCE [LARGE SCALE GENOMIC DNA]</scope>
    <source>
        <strain evidence="7 8">ATCC 700028</strain>
    </source>
</reference>
<evidence type="ECO:0000256" key="5">
    <source>
        <dbReference type="ARBA" id="ARBA00023163"/>
    </source>
</evidence>
<comment type="similarity">
    <text evidence="1">In the C-terminal section; belongs to the class-I pyridoxal-phosphate-dependent aminotransferase family.</text>
</comment>
<keyword evidence="4 7" id="KW-0238">DNA-binding</keyword>
<keyword evidence="8" id="KW-1185">Reference proteome</keyword>
<dbReference type="CDD" id="cd07377">
    <property type="entry name" value="WHTH_GntR"/>
    <property type="match status" value="1"/>
</dbReference>
<proteinExistence type="inferred from homology"/>
<dbReference type="InterPro" id="IPR000524">
    <property type="entry name" value="Tscrpt_reg_HTH_GntR"/>
</dbReference>
<dbReference type="Gene3D" id="1.10.10.10">
    <property type="entry name" value="Winged helix-like DNA-binding domain superfamily/Winged helix DNA-binding domain"/>
    <property type="match status" value="1"/>
</dbReference>
<dbReference type="Gene3D" id="3.40.640.10">
    <property type="entry name" value="Type I PLP-dependent aspartate aminotransferase-like (Major domain)"/>
    <property type="match status" value="1"/>
</dbReference>
<dbReference type="Proteomes" id="UP000191153">
    <property type="component" value="Unassembled WGS sequence"/>
</dbReference>
<dbReference type="InterPro" id="IPR015422">
    <property type="entry name" value="PyrdxlP-dep_Trfase_small"/>
</dbReference>
<evidence type="ECO:0000256" key="1">
    <source>
        <dbReference type="ARBA" id="ARBA00005384"/>
    </source>
</evidence>
<dbReference type="GO" id="GO:0008483">
    <property type="term" value="F:transaminase activity"/>
    <property type="evidence" value="ECO:0007669"/>
    <property type="project" value="UniProtKB-KW"/>
</dbReference>
<dbReference type="Pfam" id="PF00392">
    <property type="entry name" value="GntR"/>
    <property type="match status" value="1"/>
</dbReference>
<keyword evidence="3" id="KW-0805">Transcription regulation</keyword>
<feature type="domain" description="HTH gntR-type" evidence="6">
    <location>
        <begin position="2"/>
        <end position="68"/>
    </location>
</feature>
<evidence type="ECO:0000313" key="8">
    <source>
        <dbReference type="Proteomes" id="UP000191153"/>
    </source>
</evidence>
<dbReference type="RefSeq" id="WP_159443591.1">
    <property type="nucleotide sequence ID" value="NZ_FUWX01000010.1"/>
</dbReference>
<evidence type="ECO:0000256" key="2">
    <source>
        <dbReference type="ARBA" id="ARBA00022898"/>
    </source>
</evidence>
<sequence>MIKKHQEVFSILKKRILRGVYKEKLPSIRNLIEEFSYNKSTILKALEELKEENLIEIKPCRGIYLTSHKNFEKMEKLTYEIDFKSAVPRGNIFPLEQFKESILKTLEFHGAKALEYEENQGYLLLRELISKKLEKLNIFENKENIFIVPGSQMAIEILAKALLYPGEIVGIETPYYPGAYEIFKNLGYKIIEIPMESDGIDLKYLEKILKKYSLKFLYTVPNFHNPTGITMSLEKMKKLIELSKKYNFYILEDDTMSELNYFQESKLLKSYDNLNKVIYLKSFSKIFNPGFKLGYVVIPKEIKLSFEKIFFKKNYFSSSLNQRAFYDFYKSSHWDNHIIDLKKTFKEKYLYTLGKLKEMKKIKFNKNLNGGLYFWIEIKNLDTYKLYLNLMKKNIGISPGIFFSDNFKNYFRFSFAREDINKIQKGIEELKEIFKISSKYNKDI</sequence>
<name>A0A1T4N976_9FUSO</name>
<keyword evidence="7" id="KW-0808">Transferase</keyword>
<evidence type="ECO:0000256" key="3">
    <source>
        <dbReference type="ARBA" id="ARBA00023015"/>
    </source>
</evidence>
<gene>
    <name evidence="7" type="ORF">SAMN02745174_01464</name>
</gene>
<organism evidence="7 8">
    <name type="scientific">Cetobacterium ceti</name>
    <dbReference type="NCBI Taxonomy" id="180163"/>
    <lineage>
        <taxon>Bacteria</taxon>
        <taxon>Fusobacteriati</taxon>
        <taxon>Fusobacteriota</taxon>
        <taxon>Fusobacteriia</taxon>
        <taxon>Fusobacteriales</taxon>
        <taxon>Fusobacteriaceae</taxon>
        <taxon>Cetobacterium</taxon>
    </lineage>
</organism>
<protein>
    <submittedName>
        <fullName evidence="7">DNA-binding transcriptional regulator, MocR family, contains an aminotransferase domain</fullName>
    </submittedName>
</protein>
<dbReference type="Pfam" id="PF00155">
    <property type="entry name" value="Aminotran_1_2"/>
    <property type="match status" value="1"/>
</dbReference>
<evidence type="ECO:0000313" key="7">
    <source>
        <dbReference type="EMBL" id="SJZ75617.1"/>
    </source>
</evidence>
<dbReference type="OrthoDB" id="9802328at2"/>